<evidence type="ECO:0000313" key="2">
    <source>
        <dbReference type="EMBL" id="MBW8182608.1"/>
    </source>
</evidence>
<sequence>MQDELLLVTTSCPTSELATQIAQVLVGSKLATCIQVSAPVTSIYEWQGEICEETEFNLQIKCLTLNYAEIENQIKQLHPYEVPEIIAVPISHGLPDYLKWIHDVSKR</sequence>
<evidence type="ECO:0000313" key="3">
    <source>
        <dbReference type="Proteomes" id="UP001195963"/>
    </source>
</evidence>
<reference evidence="2 3" key="1">
    <citation type="submission" date="2021-07" db="EMBL/GenBank/DDBJ databases">
        <title>Shewanella sp. nov, isolated from SCS.</title>
        <authorList>
            <person name="Cao W.R."/>
        </authorList>
    </citation>
    <scope>NUCLEOTIDE SEQUENCE [LARGE SCALE GENOMIC DNA]</scope>
    <source>
        <strain evidence="2 3">NR704-98</strain>
    </source>
</reference>
<dbReference type="RefSeq" id="WP_220108298.1">
    <property type="nucleotide sequence ID" value="NZ_JAHZST010000002.1"/>
</dbReference>
<dbReference type="InterPro" id="IPR004323">
    <property type="entry name" value="Ion_tolerance_CutA"/>
</dbReference>
<comment type="similarity">
    <text evidence="1">Belongs to the CutA family.</text>
</comment>
<accession>A0ABS7DZT5</accession>
<dbReference type="InterPro" id="IPR015867">
    <property type="entry name" value="N-reg_PII/ATP_PRibTrfase_C"/>
</dbReference>
<gene>
    <name evidence="2" type="ORF">K0625_02920</name>
</gene>
<name>A0ABS7DZT5_9GAMM</name>
<keyword evidence="3" id="KW-1185">Reference proteome</keyword>
<dbReference type="PANTHER" id="PTHR23419:SF8">
    <property type="entry name" value="FI09726P"/>
    <property type="match status" value="1"/>
</dbReference>
<proteinExistence type="inferred from homology"/>
<dbReference type="SUPFAM" id="SSF54913">
    <property type="entry name" value="GlnB-like"/>
    <property type="match status" value="1"/>
</dbReference>
<evidence type="ECO:0000256" key="1">
    <source>
        <dbReference type="ARBA" id="ARBA00010169"/>
    </source>
</evidence>
<organism evidence="2 3">
    <name type="scientific">Shewanella nanhaiensis</name>
    <dbReference type="NCBI Taxonomy" id="2864872"/>
    <lineage>
        <taxon>Bacteria</taxon>
        <taxon>Pseudomonadati</taxon>
        <taxon>Pseudomonadota</taxon>
        <taxon>Gammaproteobacteria</taxon>
        <taxon>Alteromonadales</taxon>
        <taxon>Shewanellaceae</taxon>
        <taxon>Shewanella</taxon>
    </lineage>
</organism>
<dbReference type="Pfam" id="PF03091">
    <property type="entry name" value="CutA1"/>
    <property type="match status" value="1"/>
</dbReference>
<comment type="caution">
    <text evidence="2">The sequence shown here is derived from an EMBL/GenBank/DDBJ whole genome shotgun (WGS) entry which is preliminary data.</text>
</comment>
<protein>
    <submittedName>
        <fullName evidence="2">Divalent-cation tolerance protein CutA</fullName>
    </submittedName>
</protein>
<dbReference type="InterPro" id="IPR011322">
    <property type="entry name" value="N-reg_PII-like_a/b"/>
</dbReference>
<dbReference type="Proteomes" id="UP001195963">
    <property type="component" value="Unassembled WGS sequence"/>
</dbReference>
<dbReference type="Gene3D" id="3.30.70.120">
    <property type="match status" value="1"/>
</dbReference>
<dbReference type="EMBL" id="JAHZST010000002">
    <property type="protein sequence ID" value="MBW8182608.1"/>
    <property type="molecule type" value="Genomic_DNA"/>
</dbReference>
<dbReference type="PANTHER" id="PTHR23419">
    <property type="entry name" value="DIVALENT CATION TOLERANCE CUTA-RELATED"/>
    <property type="match status" value="1"/>
</dbReference>